<dbReference type="InterPro" id="IPR026259">
    <property type="entry name" value="MauG/Cytc_peroxidase"/>
</dbReference>
<evidence type="ECO:0000256" key="10">
    <source>
        <dbReference type="SAM" id="SignalP"/>
    </source>
</evidence>
<evidence type="ECO:0000256" key="2">
    <source>
        <dbReference type="ARBA" id="ARBA00022617"/>
    </source>
</evidence>
<keyword evidence="4 10" id="KW-0732">Signal</keyword>
<comment type="PTM">
    <text evidence="8">Binds 2 heme groups per subunit.</text>
</comment>
<feature type="binding site" description="axial binding residue" evidence="9">
    <location>
        <position position="74"/>
    </location>
    <ligand>
        <name>heme c</name>
        <dbReference type="ChEBI" id="CHEBI:61717"/>
        <label>1</label>
    </ligand>
    <ligandPart>
        <name>Fe</name>
        <dbReference type="ChEBI" id="CHEBI:18248"/>
    </ligandPart>
</feature>
<evidence type="ECO:0000256" key="3">
    <source>
        <dbReference type="ARBA" id="ARBA00022723"/>
    </source>
</evidence>
<dbReference type="GO" id="GO:0042597">
    <property type="term" value="C:periplasmic space"/>
    <property type="evidence" value="ECO:0007669"/>
    <property type="project" value="UniProtKB-SubCell"/>
</dbReference>
<dbReference type="Proteomes" id="UP000503096">
    <property type="component" value="Chromosome"/>
</dbReference>
<dbReference type="RefSeq" id="WP_171161996.1">
    <property type="nucleotide sequence ID" value="NZ_CP053073.1"/>
</dbReference>
<dbReference type="EC" id="1.11.1.5" evidence="12"/>
<dbReference type="GO" id="GO:0009055">
    <property type="term" value="F:electron transfer activity"/>
    <property type="evidence" value="ECO:0007669"/>
    <property type="project" value="InterPro"/>
</dbReference>
<dbReference type="InterPro" id="IPR051395">
    <property type="entry name" value="Cytochrome_c_Peroxidase/MauG"/>
</dbReference>
<gene>
    <name evidence="12" type="primary">ccpA_3</name>
    <name evidence="12" type="ORF">DSM104440_01866</name>
</gene>
<keyword evidence="7 9" id="KW-0408">Iron</keyword>
<keyword evidence="2 8" id="KW-0349">Heme</keyword>
<comment type="cofactor">
    <cofactor evidence="8">
        <name>heme</name>
        <dbReference type="ChEBI" id="CHEBI:30413"/>
    </cofactor>
    <text evidence="8">Binds 2 heme groups.</text>
</comment>
<dbReference type="PANTHER" id="PTHR30600:SF7">
    <property type="entry name" value="CYTOCHROME C PEROXIDASE-RELATED"/>
    <property type="match status" value="1"/>
</dbReference>
<keyword evidence="6 12" id="KW-0560">Oxidoreductase</keyword>
<feature type="domain" description="Cytochrome c" evidence="11">
    <location>
        <begin position="199"/>
        <end position="317"/>
    </location>
</feature>
<dbReference type="FunFam" id="1.10.760.10:FF:000020">
    <property type="entry name" value="Cytochrome c peroxidase"/>
    <property type="match status" value="1"/>
</dbReference>
<dbReference type="EMBL" id="CP053073">
    <property type="protein sequence ID" value="QJR15050.1"/>
    <property type="molecule type" value="Genomic_DNA"/>
</dbReference>
<dbReference type="PANTHER" id="PTHR30600">
    <property type="entry name" value="CYTOCHROME C PEROXIDASE-RELATED"/>
    <property type="match status" value="1"/>
</dbReference>
<dbReference type="PROSITE" id="PS51007">
    <property type="entry name" value="CYTC"/>
    <property type="match status" value="2"/>
</dbReference>
<evidence type="ECO:0000259" key="11">
    <source>
        <dbReference type="PROSITE" id="PS51007"/>
    </source>
</evidence>
<name>A0A6M4H6B4_9PROT</name>
<feature type="signal peptide" evidence="10">
    <location>
        <begin position="1"/>
        <end position="22"/>
    </location>
</feature>
<evidence type="ECO:0000256" key="7">
    <source>
        <dbReference type="ARBA" id="ARBA00023004"/>
    </source>
</evidence>
<keyword evidence="12" id="KW-0575">Peroxidase</keyword>
<dbReference type="PIRSF" id="PIRSF000294">
    <property type="entry name" value="Cytochrome-c_peroxidase"/>
    <property type="match status" value="1"/>
</dbReference>
<dbReference type="GO" id="GO:0046872">
    <property type="term" value="F:metal ion binding"/>
    <property type="evidence" value="ECO:0007669"/>
    <property type="project" value="UniProtKB-KW"/>
</dbReference>
<evidence type="ECO:0000256" key="9">
    <source>
        <dbReference type="PIRSR" id="PIRSR000294-2"/>
    </source>
</evidence>
<evidence type="ECO:0000256" key="5">
    <source>
        <dbReference type="ARBA" id="ARBA00022764"/>
    </source>
</evidence>
<keyword evidence="13" id="KW-1185">Reference proteome</keyword>
<evidence type="ECO:0000256" key="6">
    <source>
        <dbReference type="ARBA" id="ARBA00023002"/>
    </source>
</evidence>
<comment type="subcellular location">
    <subcellularLocation>
        <location evidence="1">Periplasm</location>
    </subcellularLocation>
</comment>
<keyword evidence="3 9" id="KW-0479">Metal-binding</keyword>
<dbReference type="Pfam" id="PF03150">
    <property type="entry name" value="CCP_MauG"/>
    <property type="match status" value="1"/>
</dbReference>
<dbReference type="InterPro" id="IPR009056">
    <property type="entry name" value="Cyt_c-like_dom"/>
</dbReference>
<evidence type="ECO:0000313" key="12">
    <source>
        <dbReference type="EMBL" id="QJR15050.1"/>
    </source>
</evidence>
<evidence type="ECO:0000256" key="4">
    <source>
        <dbReference type="ARBA" id="ARBA00022729"/>
    </source>
</evidence>
<feature type="chain" id="PRO_5026760099" evidence="10">
    <location>
        <begin position="23"/>
        <end position="330"/>
    </location>
</feature>
<dbReference type="InParanoid" id="A0A6M4H6B4"/>
<feature type="binding site" description="axial binding residue" evidence="9">
    <location>
        <position position="292"/>
    </location>
    <ligand>
        <name>heme c</name>
        <dbReference type="ChEBI" id="CHEBI:61717"/>
        <label>2</label>
    </ligand>
    <ligandPart>
        <name>Fe</name>
        <dbReference type="ChEBI" id="CHEBI:18248"/>
    </ligandPart>
</feature>
<feature type="binding site" description="axial binding residue" evidence="9">
    <location>
        <position position="217"/>
    </location>
    <ligand>
        <name>heme c</name>
        <dbReference type="ChEBI" id="CHEBI:61717"/>
        <label>2</label>
    </ligand>
    <ligandPart>
        <name>Fe</name>
        <dbReference type="ChEBI" id="CHEBI:18248"/>
    </ligandPart>
</feature>
<keyword evidence="5" id="KW-0574">Periplasm</keyword>
<feature type="binding site" description="covalent" evidence="8">
    <location>
        <position position="70"/>
    </location>
    <ligand>
        <name>heme c</name>
        <dbReference type="ChEBI" id="CHEBI:61717"/>
        <label>1</label>
    </ligand>
</feature>
<dbReference type="FunCoup" id="A0A6M4H6B4">
    <property type="interactions" value="137"/>
</dbReference>
<feature type="binding site" description="covalent" evidence="8">
    <location>
        <position position="73"/>
    </location>
    <ligand>
        <name>heme c</name>
        <dbReference type="ChEBI" id="CHEBI:61717"/>
        <label>1</label>
    </ligand>
</feature>
<dbReference type="KEGG" id="upl:DSM104440_01866"/>
<dbReference type="AlphaFoldDB" id="A0A6M4H6B4"/>
<feature type="domain" description="Cytochrome c" evidence="11">
    <location>
        <begin position="48"/>
        <end position="174"/>
    </location>
</feature>
<dbReference type="SUPFAM" id="SSF46626">
    <property type="entry name" value="Cytochrome c"/>
    <property type="match status" value="2"/>
</dbReference>
<reference evidence="12 13" key="1">
    <citation type="submission" date="2020-04" db="EMBL/GenBank/DDBJ databases">
        <title>Usitatibacter rugosus gen. nov., sp. nov. and Usitatibacter palustris sp. nov., novel members of Usitatibacteraceae fam. nov. within the order Nitrosomonadales isolated from soil.</title>
        <authorList>
            <person name="Huber K.J."/>
            <person name="Neumann-Schaal M."/>
            <person name="Geppert A."/>
            <person name="Luckner M."/>
            <person name="Wanner G."/>
            <person name="Overmann J."/>
        </authorList>
    </citation>
    <scope>NUCLEOTIDE SEQUENCE [LARGE SCALE GENOMIC DNA]</scope>
    <source>
        <strain evidence="12 13">Swamp67</strain>
    </source>
</reference>
<dbReference type="Gene3D" id="1.10.760.10">
    <property type="entry name" value="Cytochrome c-like domain"/>
    <property type="match status" value="2"/>
</dbReference>
<dbReference type="InterPro" id="IPR004852">
    <property type="entry name" value="Di-haem_cyt_c_peroxidsae"/>
</dbReference>
<accession>A0A6M4H6B4</accession>
<feature type="binding site" description="covalent" evidence="8">
    <location>
        <position position="216"/>
    </location>
    <ligand>
        <name>heme c</name>
        <dbReference type="ChEBI" id="CHEBI:61717"/>
        <label>2</label>
    </ligand>
</feature>
<evidence type="ECO:0000256" key="8">
    <source>
        <dbReference type="PIRSR" id="PIRSR000294-1"/>
    </source>
</evidence>
<feature type="binding site" description="covalent" evidence="8">
    <location>
        <position position="213"/>
    </location>
    <ligand>
        <name>heme c</name>
        <dbReference type="ChEBI" id="CHEBI:61717"/>
        <label>2</label>
    </ligand>
</feature>
<proteinExistence type="predicted"/>
<dbReference type="GO" id="GO:0004130">
    <property type="term" value="F:cytochrome-c peroxidase activity"/>
    <property type="evidence" value="ECO:0007669"/>
    <property type="project" value="UniProtKB-EC"/>
</dbReference>
<evidence type="ECO:0000313" key="13">
    <source>
        <dbReference type="Proteomes" id="UP000503096"/>
    </source>
</evidence>
<organism evidence="12 13">
    <name type="scientific">Usitatibacter palustris</name>
    <dbReference type="NCBI Taxonomy" id="2732487"/>
    <lineage>
        <taxon>Bacteria</taxon>
        <taxon>Pseudomonadati</taxon>
        <taxon>Pseudomonadota</taxon>
        <taxon>Betaproteobacteria</taxon>
        <taxon>Nitrosomonadales</taxon>
        <taxon>Usitatibacteraceae</taxon>
        <taxon>Usitatibacter</taxon>
    </lineage>
</organism>
<protein>
    <submittedName>
        <fullName evidence="12">Cytochrome c551 peroxidase</fullName>
        <ecNumber evidence="12">1.11.1.5</ecNumber>
    </submittedName>
</protein>
<sequence>MTKFKLSAAALLCGAVLFPAFGDEPLRQEALRLFGRIDPPAATSLTTAEVALGRALFWDTRLSLDGKTACASCHAAADWGADRRPASIDAKGLPTSRHSPTVFNTMGQPTLRWLGDRKTGADQAEGSLTGSMGFATKQAGVEKMVLLQYEAAFKAAYPSEPEPMNAKNYGRALQAYQATLATPAPFDRFLGGDDRAIDARQKAGLRTFIDTGCSACHNGALLGGTQYMKFGLVKEYWSATKSKKVDDGRFAVTKKEEDRYVFRVPTLRNVAKTAPYFHDGSVESLDGAVRIMGGLQLGRELDDATVASIIAFLESLTGDVPTHYAAPEAR</sequence>
<evidence type="ECO:0000256" key="1">
    <source>
        <dbReference type="ARBA" id="ARBA00004418"/>
    </source>
</evidence>
<dbReference type="InterPro" id="IPR036909">
    <property type="entry name" value="Cyt_c-like_dom_sf"/>
</dbReference>
<dbReference type="GO" id="GO:0020037">
    <property type="term" value="F:heme binding"/>
    <property type="evidence" value="ECO:0007669"/>
    <property type="project" value="InterPro"/>
</dbReference>